<dbReference type="Proteomes" id="UP000656042">
    <property type="component" value="Unassembled WGS sequence"/>
</dbReference>
<sequence length="481" mass="50640">MSADAGSAVSRAPDPVVSLPITMTDEAALIELDRPVPRAGAGTTPPVRRHRDVGLLLATLLVLALGGAAPTGSVLWHRLPVIPLGDRSDADYQIVGDRLYTIAGEGHRHVTTAWSLDPVRRLWSVTLTPPEPAPSPGLVLMPGPGSLRESGGVLLVSFDPYTLVLDRDTGAVRWRSAVPVDPVPGGRLGVVQEQVYRPGSVYDTSSGDPGMLYFSPSGVAHREPPERTVLTGVDLATGRRLWRTAEPGSVGVSQPDAAPGSVLVLTATRLVLRDAATGAVLRRRELDELRGAAGLSSDIVGDVLRVYSGAYGDGGRVTGYDTATLRRLWQRPDIPVPGSAANCSGVLCANDGPGPAVLNPATGTVRWRPNGGRSLLALDPDTLLEAGESNVRPLRTVDADTGRTRTDLHAWDAYLDVPEPGPLIVTRNVRSHGTVFGAVLPGAVAVQPLGYADARMVACRAGTRHIACLSPAGIQVWSYRV</sequence>
<keyword evidence="4" id="KW-1185">Reference proteome</keyword>
<evidence type="ECO:0000259" key="2">
    <source>
        <dbReference type="Pfam" id="PF13360"/>
    </source>
</evidence>
<dbReference type="Pfam" id="PF13360">
    <property type="entry name" value="PQQ_2"/>
    <property type="match status" value="1"/>
</dbReference>
<feature type="domain" description="Pyrrolo-quinoline quinone repeat" evidence="2">
    <location>
        <begin position="228"/>
        <end position="368"/>
    </location>
</feature>
<feature type="transmembrane region" description="Helical" evidence="1">
    <location>
        <begin position="55"/>
        <end position="76"/>
    </location>
</feature>
<gene>
    <name evidence="3" type="ORF">GCM10012284_55900</name>
</gene>
<dbReference type="InterPro" id="IPR011047">
    <property type="entry name" value="Quinoprotein_ADH-like_sf"/>
</dbReference>
<dbReference type="InterPro" id="IPR015943">
    <property type="entry name" value="WD40/YVTN_repeat-like_dom_sf"/>
</dbReference>
<evidence type="ECO:0000313" key="4">
    <source>
        <dbReference type="Proteomes" id="UP000656042"/>
    </source>
</evidence>
<keyword evidence="1" id="KW-0812">Transmembrane</keyword>
<organism evidence="3 4">
    <name type="scientific">Mangrovihabitans endophyticus</name>
    <dbReference type="NCBI Taxonomy" id="1751298"/>
    <lineage>
        <taxon>Bacteria</taxon>
        <taxon>Bacillati</taxon>
        <taxon>Actinomycetota</taxon>
        <taxon>Actinomycetes</taxon>
        <taxon>Micromonosporales</taxon>
        <taxon>Micromonosporaceae</taxon>
        <taxon>Mangrovihabitans</taxon>
    </lineage>
</organism>
<dbReference type="AlphaFoldDB" id="A0A8J3FSD8"/>
<dbReference type="InterPro" id="IPR002372">
    <property type="entry name" value="PQQ_rpt_dom"/>
</dbReference>
<reference evidence="3" key="1">
    <citation type="journal article" date="2014" name="Int. J. Syst. Evol. Microbiol.">
        <title>Complete genome sequence of Corynebacterium casei LMG S-19264T (=DSM 44701T), isolated from a smear-ripened cheese.</title>
        <authorList>
            <consortium name="US DOE Joint Genome Institute (JGI-PGF)"/>
            <person name="Walter F."/>
            <person name="Albersmeier A."/>
            <person name="Kalinowski J."/>
            <person name="Ruckert C."/>
        </authorList>
    </citation>
    <scope>NUCLEOTIDE SEQUENCE</scope>
    <source>
        <strain evidence="3">CGMCC 4.7299</strain>
    </source>
</reference>
<protein>
    <recommendedName>
        <fullName evidence="2">Pyrrolo-quinoline quinone repeat domain-containing protein</fullName>
    </recommendedName>
</protein>
<evidence type="ECO:0000313" key="3">
    <source>
        <dbReference type="EMBL" id="GGL13942.1"/>
    </source>
</evidence>
<evidence type="ECO:0000256" key="1">
    <source>
        <dbReference type="SAM" id="Phobius"/>
    </source>
</evidence>
<keyword evidence="1" id="KW-1133">Transmembrane helix</keyword>
<reference evidence="3" key="2">
    <citation type="submission" date="2020-09" db="EMBL/GenBank/DDBJ databases">
        <authorList>
            <person name="Sun Q."/>
            <person name="Zhou Y."/>
        </authorList>
    </citation>
    <scope>NUCLEOTIDE SEQUENCE</scope>
    <source>
        <strain evidence="3">CGMCC 4.7299</strain>
    </source>
</reference>
<comment type="caution">
    <text evidence="3">The sequence shown here is derived from an EMBL/GenBank/DDBJ whole genome shotgun (WGS) entry which is preliminary data.</text>
</comment>
<dbReference type="EMBL" id="BMMX01000043">
    <property type="protein sequence ID" value="GGL13942.1"/>
    <property type="molecule type" value="Genomic_DNA"/>
</dbReference>
<dbReference type="SUPFAM" id="SSF50998">
    <property type="entry name" value="Quinoprotein alcohol dehydrogenase-like"/>
    <property type="match status" value="1"/>
</dbReference>
<accession>A0A8J3FSD8</accession>
<name>A0A8J3FSD8_9ACTN</name>
<proteinExistence type="predicted"/>
<keyword evidence="1" id="KW-0472">Membrane</keyword>
<dbReference type="Gene3D" id="2.130.10.10">
    <property type="entry name" value="YVTN repeat-like/Quinoprotein amine dehydrogenase"/>
    <property type="match status" value="1"/>
</dbReference>